<dbReference type="GO" id="GO:0006545">
    <property type="term" value="P:glycine biosynthetic process"/>
    <property type="evidence" value="ECO:0007669"/>
    <property type="project" value="TreeGrafter"/>
</dbReference>
<dbReference type="SUPFAM" id="SSF53383">
    <property type="entry name" value="PLP-dependent transferases"/>
    <property type="match status" value="1"/>
</dbReference>
<dbReference type="Proteomes" id="UP000326939">
    <property type="component" value="Chromosome 13"/>
</dbReference>
<dbReference type="AlphaFoldDB" id="A0A5N5KIS2"/>
<sequence>MAGGRVAHVTLKGPSVVRKICIGIALGLAAAGTGLSVKMVARTVDLRSDTVTKPTAAMRAAMANAEVNDDVLGYDPSALRGSELQLEILEGRLCIQLLGSSVWRIHKPTAVVDACLQSIPTKLEN</sequence>
<keyword evidence="4" id="KW-0472">Membrane</keyword>
<gene>
    <name evidence="6" type="ORF">DKX38_020237</name>
</gene>
<dbReference type="Pfam" id="PF01212">
    <property type="entry name" value="Beta_elim_lyase"/>
    <property type="match status" value="1"/>
</dbReference>
<comment type="similarity">
    <text evidence="2">Belongs to the threonine aldolase family.</text>
</comment>
<accession>A0A5N5KIS2</accession>
<organism evidence="6 7">
    <name type="scientific">Salix brachista</name>
    <dbReference type="NCBI Taxonomy" id="2182728"/>
    <lineage>
        <taxon>Eukaryota</taxon>
        <taxon>Viridiplantae</taxon>
        <taxon>Streptophyta</taxon>
        <taxon>Embryophyta</taxon>
        <taxon>Tracheophyta</taxon>
        <taxon>Spermatophyta</taxon>
        <taxon>Magnoliopsida</taxon>
        <taxon>eudicotyledons</taxon>
        <taxon>Gunneridae</taxon>
        <taxon>Pentapetalae</taxon>
        <taxon>rosids</taxon>
        <taxon>fabids</taxon>
        <taxon>Malpighiales</taxon>
        <taxon>Salicaceae</taxon>
        <taxon>Saliceae</taxon>
        <taxon>Salix</taxon>
    </lineage>
</organism>
<proteinExistence type="inferred from homology"/>
<keyword evidence="7" id="KW-1185">Reference proteome</keyword>
<evidence type="ECO:0000256" key="1">
    <source>
        <dbReference type="ARBA" id="ARBA00001933"/>
    </source>
</evidence>
<evidence type="ECO:0000259" key="5">
    <source>
        <dbReference type="Pfam" id="PF01212"/>
    </source>
</evidence>
<keyword evidence="3" id="KW-0663">Pyridoxal phosphate</keyword>
<dbReference type="GO" id="GO:0005829">
    <property type="term" value="C:cytosol"/>
    <property type="evidence" value="ECO:0007669"/>
    <property type="project" value="TreeGrafter"/>
</dbReference>
<dbReference type="GO" id="GO:0008732">
    <property type="term" value="F:L-allo-threonine aldolase activity"/>
    <property type="evidence" value="ECO:0007669"/>
    <property type="project" value="TreeGrafter"/>
</dbReference>
<dbReference type="InterPro" id="IPR015421">
    <property type="entry name" value="PyrdxlP-dep_Trfase_major"/>
</dbReference>
<feature type="transmembrane region" description="Helical" evidence="4">
    <location>
        <begin position="16"/>
        <end position="37"/>
    </location>
</feature>
<dbReference type="PANTHER" id="PTHR48097">
    <property type="entry name" value="L-THREONINE ALDOLASE-RELATED"/>
    <property type="match status" value="1"/>
</dbReference>
<protein>
    <recommendedName>
        <fullName evidence="5">Aromatic amino acid beta-eliminating lyase/threonine aldolase domain-containing protein</fullName>
    </recommendedName>
</protein>
<dbReference type="InterPro" id="IPR001597">
    <property type="entry name" value="ArAA_b-elim_lyase/Thr_aldolase"/>
</dbReference>
<dbReference type="GO" id="GO:0006567">
    <property type="term" value="P:L-threonine catabolic process"/>
    <property type="evidence" value="ECO:0007669"/>
    <property type="project" value="TreeGrafter"/>
</dbReference>
<reference evidence="7" key="1">
    <citation type="journal article" date="2019" name="Gigascience">
        <title>De novo genome assembly of the endangered Acer yangbiense, a plant species with extremely small populations endemic to Yunnan Province, China.</title>
        <authorList>
            <person name="Yang J."/>
            <person name="Wariss H.M."/>
            <person name="Tao L."/>
            <person name="Zhang R."/>
            <person name="Yun Q."/>
            <person name="Hollingsworth P."/>
            <person name="Dao Z."/>
            <person name="Luo G."/>
            <person name="Guo H."/>
            <person name="Ma Y."/>
            <person name="Sun W."/>
        </authorList>
    </citation>
    <scope>NUCLEOTIDE SEQUENCE [LARGE SCALE GENOMIC DNA]</scope>
    <source>
        <strain evidence="7">cv. br00</strain>
    </source>
</reference>
<dbReference type="PANTHER" id="PTHR48097:SF9">
    <property type="entry name" value="L-THREONINE ALDOLASE"/>
    <property type="match status" value="1"/>
</dbReference>
<comment type="cofactor">
    <cofactor evidence="1">
        <name>pyridoxal 5'-phosphate</name>
        <dbReference type="ChEBI" id="CHEBI:597326"/>
    </cofactor>
</comment>
<evidence type="ECO:0000313" key="7">
    <source>
        <dbReference type="Proteomes" id="UP000326939"/>
    </source>
</evidence>
<evidence type="ECO:0000313" key="6">
    <source>
        <dbReference type="EMBL" id="KAB5530156.1"/>
    </source>
</evidence>
<evidence type="ECO:0000256" key="2">
    <source>
        <dbReference type="ARBA" id="ARBA00006966"/>
    </source>
</evidence>
<dbReference type="EMBL" id="VDCV01000013">
    <property type="protein sequence ID" value="KAB5530156.1"/>
    <property type="molecule type" value="Genomic_DNA"/>
</dbReference>
<dbReference type="InterPro" id="IPR015424">
    <property type="entry name" value="PyrdxlP-dep_Trfase"/>
</dbReference>
<comment type="caution">
    <text evidence="6">The sequence shown here is derived from an EMBL/GenBank/DDBJ whole genome shotgun (WGS) entry which is preliminary data.</text>
</comment>
<evidence type="ECO:0000256" key="4">
    <source>
        <dbReference type="SAM" id="Phobius"/>
    </source>
</evidence>
<name>A0A5N5KIS2_9ROSI</name>
<evidence type="ECO:0000256" key="3">
    <source>
        <dbReference type="ARBA" id="ARBA00022898"/>
    </source>
</evidence>
<keyword evidence="4" id="KW-1133">Transmembrane helix</keyword>
<dbReference type="Gene3D" id="3.40.640.10">
    <property type="entry name" value="Type I PLP-dependent aspartate aminotransferase-like (Major domain)"/>
    <property type="match status" value="1"/>
</dbReference>
<keyword evidence="4" id="KW-0812">Transmembrane</keyword>
<feature type="domain" description="Aromatic amino acid beta-eliminating lyase/threonine aldolase" evidence="5">
    <location>
        <begin position="45"/>
        <end position="80"/>
    </location>
</feature>